<dbReference type="InterPro" id="IPR004329">
    <property type="entry name" value="CcmE"/>
</dbReference>
<dbReference type="KEGG" id="mev:Metev_0229"/>
<keyword evidence="2 3" id="KW-0472">Membrane</keyword>
<comment type="subcellular location">
    <subcellularLocation>
        <location evidence="1">Membrane</location>
    </subcellularLocation>
</comment>
<dbReference type="EMBL" id="CP002069">
    <property type="protein sequence ID" value="ADI73159.1"/>
    <property type="molecule type" value="Genomic_DNA"/>
</dbReference>
<dbReference type="Proteomes" id="UP000000391">
    <property type="component" value="Chromosome"/>
</dbReference>
<dbReference type="HOGENOM" id="CLU_079503_3_1_2"/>
<reference evidence="4 5" key="1">
    <citation type="submission" date="2010-06" db="EMBL/GenBank/DDBJ databases">
        <title>Complete sequence chromosome of Methanohalobium evestigatum Z-7303.</title>
        <authorList>
            <consortium name="US DOE Joint Genome Institute"/>
            <person name="Lucas S."/>
            <person name="Copeland A."/>
            <person name="Lapidus A."/>
            <person name="Cheng J.-F."/>
            <person name="Bruce D."/>
            <person name="Goodwin L."/>
            <person name="Pitluck S."/>
            <person name="Saunders E."/>
            <person name="Detter J.C."/>
            <person name="Han C."/>
            <person name="Tapia R."/>
            <person name="Land M."/>
            <person name="Hauser L."/>
            <person name="Kyrpides N."/>
            <person name="Mikhailova N."/>
            <person name="Sieprawska-Lupa M."/>
            <person name="Whitman W.B."/>
            <person name="Anderson I."/>
            <person name="Woyke T."/>
        </authorList>
    </citation>
    <scope>NUCLEOTIDE SEQUENCE [LARGE SCALE GENOMIC DNA]</scope>
    <source>
        <strain evidence="5">ATCC BAA-1072 / DSM 3721 / NBRC 107634 / OCM 161 / Z-7303</strain>
    </source>
</reference>
<dbReference type="InterPro" id="IPR012340">
    <property type="entry name" value="NA-bd_OB-fold"/>
</dbReference>
<gene>
    <name evidence="4" type="ordered locus">Metev_0229</name>
</gene>
<dbReference type="GO" id="GO:0020037">
    <property type="term" value="F:heme binding"/>
    <property type="evidence" value="ECO:0007669"/>
    <property type="project" value="InterPro"/>
</dbReference>
<dbReference type="Pfam" id="PF03100">
    <property type="entry name" value="CcmE"/>
    <property type="match status" value="1"/>
</dbReference>
<evidence type="ECO:0000313" key="5">
    <source>
        <dbReference type="Proteomes" id="UP000000391"/>
    </source>
</evidence>
<keyword evidence="5" id="KW-1185">Reference proteome</keyword>
<dbReference type="STRING" id="644295.Metev_0229"/>
<dbReference type="GO" id="GO:0017003">
    <property type="term" value="P:protein-heme linkage"/>
    <property type="evidence" value="ECO:0007669"/>
    <property type="project" value="InterPro"/>
</dbReference>
<dbReference type="GeneID" id="9345841"/>
<evidence type="ECO:0000256" key="3">
    <source>
        <dbReference type="SAM" id="Phobius"/>
    </source>
</evidence>
<evidence type="ECO:0000256" key="1">
    <source>
        <dbReference type="ARBA" id="ARBA00004370"/>
    </source>
</evidence>
<dbReference type="OrthoDB" id="120603at2157"/>
<sequence length="130" mass="14223" precursor="true">MNKGKKILTAMVFIAIVAIVGLWNVDFSDGYLMVSELKSNPKDYVGGKVNTMGSIKNGTLNKTPESTSFILKDAESKTYQIYIEYTGDLPANLAEGKRISLSGTMINDKKIKANKIVMGCPSKYNEKTSS</sequence>
<evidence type="ECO:0008006" key="6">
    <source>
        <dbReference type="Google" id="ProtNLM"/>
    </source>
</evidence>
<dbReference type="GO" id="GO:0017004">
    <property type="term" value="P:cytochrome complex assembly"/>
    <property type="evidence" value="ECO:0007669"/>
    <property type="project" value="InterPro"/>
</dbReference>
<dbReference type="RefSeq" id="WP_013193727.1">
    <property type="nucleotide sequence ID" value="NC_014253.1"/>
</dbReference>
<dbReference type="SUPFAM" id="SSF82093">
    <property type="entry name" value="Heme chaperone CcmE"/>
    <property type="match status" value="1"/>
</dbReference>
<keyword evidence="3" id="KW-1133">Transmembrane helix</keyword>
<dbReference type="AlphaFoldDB" id="D7E6D7"/>
<dbReference type="InterPro" id="IPR036127">
    <property type="entry name" value="CcmE-like_sf"/>
</dbReference>
<accession>D7E6D7</accession>
<evidence type="ECO:0000313" key="4">
    <source>
        <dbReference type="EMBL" id="ADI73159.1"/>
    </source>
</evidence>
<keyword evidence="3" id="KW-0812">Transmembrane</keyword>
<feature type="transmembrane region" description="Helical" evidence="3">
    <location>
        <begin position="7"/>
        <end position="25"/>
    </location>
</feature>
<name>D7E6D7_METEZ</name>
<evidence type="ECO:0000256" key="2">
    <source>
        <dbReference type="ARBA" id="ARBA00023136"/>
    </source>
</evidence>
<protein>
    <recommendedName>
        <fullName evidence="6">Cytochrome c-type biogenesis protein CcmE</fullName>
    </recommendedName>
</protein>
<proteinExistence type="predicted"/>
<organism evidence="4 5">
    <name type="scientific">Methanohalobium evestigatum (strain ATCC BAA-1072 / DSM 3721 / NBRC 107634 / OCM 161 / Z-7303)</name>
    <dbReference type="NCBI Taxonomy" id="644295"/>
    <lineage>
        <taxon>Archaea</taxon>
        <taxon>Methanobacteriati</taxon>
        <taxon>Methanobacteriota</taxon>
        <taxon>Stenosarchaea group</taxon>
        <taxon>Methanomicrobia</taxon>
        <taxon>Methanosarcinales</taxon>
        <taxon>Methanosarcinaceae</taxon>
        <taxon>Methanohalobium</taxon>
    </lineage>
</organism>
<dbReference type="GO" id="GO:0005886">
    <property type="term" value="C:plasma membrane"/>
    <property type="evidence" value="ECO:0007669"/>
    <property type="project" value="InterPro"/>
</dbReference>
<dbReference type="Gene3D" id="2.40.50.140">
    <property type="entry name" value="Nucleic acid-binding proteins"/>
    <property type="match status" value="1"/>
</dbReference>